<dbReference type="GeneID" id="106745653"/>
<evidence type="ECO:0000256" key="2">
    <source>
        <dbReference type="ARBA" id="ARBA00004174"/>
    </source>
</evidence>
<name>A0A6P3XFS8_DINQU</name>
<evidence type="ECO:0000256" key="10">
    <source>
        <dbReference type="ARBA" id="ARBA00023004"/>
    </source>
</evidence>
<dbReference type="InterPro" id="IPR017972">
    <property type="entry name" value="Cyt_P450_CS"/>
</dbReference>
<evidence type="ECO:0000256" key="9">
    <source>
        <dbReference type="ARBA" id="ARBA00023002"/>
    </source>
</evidence>
<dbReference type="GO" id="GO:0005506">
    <property type="term" value="F:iron ion binding"/>
    <property type="evidence" value="ECO:0007669"/>
    <property type="project" value="InterPro"/>
</dbReference>
<dbReference type="InterPro" id="IPR001128">
    <property type="entry name" value="Cyt_P450"/>
</dbReference>
<dbReference type="PANTHER" id="PTHR24292">
    <property type="entry name" value="CYTOCHROME P450"/>
    <property type="match status" value="1"/>
</dbReference>
<keyword evidence="5 13" id="KW-0349">Heme</keyword>
<sequence>MSELRNKNCDKMAIITNYLILDGIIVATMIVVTMYLYMTRNFNYWKKRGVFEIPPVPFFGNFAKCMSLKKHPGYVIRDMYGQMKEKPYMGFYLLDQPCLLLRDPEVIKDIFVKDFNYFCDRSTSPDSHDRLASSSLAFIDNPAWKVLRSKLTPLFTSGKLKKMFDLMLNSASKLDTYLESLGLEKLEGEGHTVDVKDLFGKLATDFIGSIVFGIDMKSLVDTNAEFRRRGKAIFDFKSNRTYEVLAVFFVPKIAYLAGIHFFGKKLSEQLREAFWKLIKDRIESGQKRGDLIDILLDFKENYASDMEGYDLNGDDLVAQTMIFFTGGFETSSTAMSFALYELAMHPEMQDKLRKEIFDALNSSDGKITYDMVMTLPYLHMVVSEALRKYPVMPFIDRRAVKTYQLPNSDLTIKKGTRIFLSVFGLHWDPQYFPNPEKFDPERFSEENKSNISAYTYLPFGKGPRMCVGPRLGLLQTKLGIMKMLCRYEVTPCEKTLIPMTLFMTASVTLPNDGELYLNIRKLKKPHIPS</sequence>
<comment type="similarity">
    <text evidence="4 14">Belongs to the cytochrome P450 family.</text>
</comment>
<keyword evidence="12 15" id="KW-0472">Membrane</keyword>
<dbReference type="SUPFAM" id="SSF48264">
    <property type="entry name" value="Cytochrome P450"/>
    <property type="match status" value="1"/>
</dbReference>
<dbReference type="PRINTS" id="PR00385">
    <property type="entry name" value="P450"/>
</dbReference>
<dbReference type="InterPro" id="IPR002401">
    <property type="entry name" value="Cyt_P450_E_grp-I"/>
</dbReference>
<organism evidence="16 17">
    <name type="scientific">Dinoponera quadriceps</name>
    <name type="common">South American ant</name>
    <dbReference type="NCBI Taxonomy" id="609295"/>
    <lineage>
        <taxon>Eukaryota</taxon>
        <taxon>Metazoa</taxon>
        <taxon>Ecdysozoa</taxon>
        <taxon>Arthropoda</taxon>
        <taxon>Hexapoda</taxon>
        <taxon>Insecta</taxon>
        <taxon>Pterygota</taxon>
        <taxon>Neoptera</taxon>
        <taxon>Endopterygota</taxon>
        <taxon>Hymenoptera</taxon>
        <taxon>Apocrita</taxon>
        <taxon>Aculeata</taxon>
        <taxon>Formicoidea</taxon>
        <taxon>Formicidae</taxon>
        <taxon>Ponerinae</taxon>
        <taxon>Ponerini</taxon>
        <taxon>Dinoponera</taxon>
    </lineage>
</organism>
<dbReference type="RefSeq" id="XP_014476943.1">
    <property type="nucleotide sequence ID" value="XM_014621457.1"/>
</dbReference>
<feature type="binding site" description="axial binding residue" evidence="13">
    <location>
        <position position="466"/>
    </location>
    <ligand>
        <name>heme</name>
        <dbReference type="ChEBI" id="CHEBI:30413"/>
    </ligand>
    <ligandPart>
        <name>Fe</name>
        <dbReference type="ChEBI" id="CHEBI:18248"/>
    </ligandPart>
</feature>
<comment type="cofactor">
    <cofactor evidence="1 13">
        <name>heme</name>
        <dbReference type="ChEBI" id="CHEBI:30413"/>
    </cofactor>
</comment>
<keyword evidence="9 14" id="KW-0560">Oxidoreductase</keyword>
<evidence type="ECO:0000256" key="7">
    <source>
        <dbReference type="ARBA" id="ARBA00022824"/>
    </source>
</evidence>
<keyword evidence="15" id="KW-0812">Transmembrane</keyword>
<evidence type="ECO:0000256" key="5">
    <source>
        <dbReference type="ARBA" id="ARBA00022617"/>
    </source>
</evidence>
<keyword evidence="7" id="KW-0256">Endoplasmic reticulum</keyword>
<dbReference type="GO" id="GO:0020037">
    <property type="term" value="F:heme binding"/>
    <property type="evidence" value="ECO:0007669"/>
    <property type="project" value="InterPro"/>
</dbReference>
<evidence type="ECO:0000256" key="4">
    <source>
        <dbReference type="ARBA" id="ARBA00010617"/>
    </source>
</evidence>
<evidence type="ECO:0000256" key="13">
    <source>
        <dbReference type="PIRSR" id="PIRSR602401-1"/>
    </source>
</evidence>
<evidence type="ECO:0000256" key="11">
    <source>
        <dbReference type="ARBA" id="ARBA00023033"/>
    </source>
</evidence>
<dbReference type="Gene3D" id="1.10.630.10">
    <property type="entry name" value="Cytochrome P450"/>
    <property type="match status" value="1"/>
</dbReference>
<keyword evidence="8" id="KW-0492">Microsome</keyword>
<evidence type="ECO:0000256" key="12">
    <source>
        <dbReference type="ARBA" id="ARBA00023136"/>
    </source>
</evidence>
<evidence type="ECO:0000256" key="14">
    <source>
        <dbReference type="RuleBase" id="RU000461"/>
    </source>
</evidence>
<dbReference type="OrthoDB" id="2789670at2759"/>
<dbReference type="GO" id="GO:0004497">
    <property type="term" value="F:monooxygenase activity"/>
    <property type="evidence" value="ECO:0007669"/>
    <property type="project" value="UniProtKB-KW"/>
</dbReference>
<dbReference type="PANTHER" id="PTHR24292:SF45">
    <property type="entry name" value="CYTOCHROME P450 6G1-RELATED"/>
    <property type="match status" value="1"/>
</dbReference>
<keyword evidence="16" id="KW-1185">Reference proteome</keyword>
<dbReference type="InterPro" id="IPR036396">
    <property type="entry name" value="Cyt_P450_sf"/>
</dbReference>
<reference evidence="17" key="1">
    <citation type="submission" date="2025-08" db="UniProtKB">
        <authorList>
            <consortium name="RefSeq"/>
        </authorList>
    </citation>
    <scope>IDENTIFICATION</scope>
</reference>
<gene>
    <name evidence="17" type="primary">LOC106745653</name>
</gene>
<dbReference type="GO" id="GO:0016705">
    <property type="term" value="F:oxidoreductase activity, acting on paired donors, with incorporation or reduction of molecular oxygen"/>
    <property type="evidence" value="ECO:0007669"/>
    <property type="project" value="InterPro"/>
</dbReference>
<evidence type="ECO:0000256" key="15">
    <source>
        <dbReference type="SAM" id="Phobius"/>
    </source>
</evidence>
<evidence type="ECO:0000256" key="3">
    <source>
        <dbReference type="ARBA" id="ARBA00004406"/>
    </source>
</evidence>
<dbReference type="InterPro" id="IPR050476">
    <property type="entry name" value="Insect_CytP450_Detox"/>
</dbReference>
<dbReference type="Proteomes" id="UP000515204">
    <property type="component" value="Unplaced"/>
</dbReference>
<comment type="subcellular location">
    <subcellularLocation>
        <location evidence="3">Endoplasmic reticulum membrane</location>
        <topology evidence="3">Peripheral membrane protein</topology>
    </subcellularLocation>
    <subcellularLocation>
        <location evidence="2">Microsome membrane</location>
        <topology evidence="2">Peripheral membrane protein</topology>
    </subcellularLocation>
</comment>
<dbReference type="FunFam" id="1.10.630.10:FF:000042">
    <property type="entry name" value="Cytochrome P450"/>
    <property type="match status" value="1"/>
</dbReference>
<keyword evidence="10 13" id="KW-0408">Iron</keyword>
<dbReference type="PRINTS" id="PR00463">
    <property type="entry name" value="EP450I"/>
</dbReference>
<evidence type="ECO:0000256" key="8">
    <source>
        <dbReference type="ARBA" id="ARBA00022848"/>
    </source>
</evidence>
<dbReference type="Pfam" id="PF00067">
    <property type="entry name" value="p450"/>
    <property type="match status" value="1"/>
</dbReference>
<keyword evidence="15" id="KW-1133">Transmembrane helix</keyword>
<accession>A0A6P3XFS8</accession>
<keyword evidence="6 13" id="KW-0479">Metal-binding</keyword>
<evidence type="ECO:0000256" key="1">
    <source>
        <dbReference type="ARBA" id="ARBA00001971"/>
    </source>
</evidence>
<evidence type="ECO:0000313" key="17">
    <source>
        <dbReference type="RefSeq" id="XP_014476943.1"/>
    </source>
</evidence>
<keyword evidence="11 14" id="KW-0503">Monooxygenase</keyword>
<evidence type="ECO:0000313" key="16">
    <source>
        <dbReference type="Proteomes" id="UP000515204"/>
    </source>
</evidence>
<dbReference type="GO" id="GO:0005789">
    <property type="term" value="C:endoplasmic reticulum membrane"/>
    <property type="evidence" value="ECO:0007669"/>
    <property type="project" value="UniProtKB-SubCell"/>
</dbReference>
<protein>
    <submittedName>
        <fullName evidence="17">Cytochrome P450 6k1-like isoform X1</fullName>
    </submittedName>
</protein>
<evidence type="ECO:0000256" key="6">
    <source>
        <dbReference type="ARBA" id="ARBA00022723"/>
    </source>
</evidence>
<dbReference type="CDD" id="cd11056">
    <property type="entry name" value="CYP6-like"/>
    <property type="match status" value="1"/>
</dbReference>
<dbReference type="KEGG" id="dqu:106745653"/>
<dbReference type="PROSITE" id="PS00086">
    <property type="entry name" value="CYTOCHROME_P450"/>
    <property type="match status" value="1"/>
</dbReference>
<dbReference type="AlphaFoldDB" id="A0A6P3XFS8"/>
<proteinExistence type="inferred from homology"/>
<feature type="transmembrane region" description="Helical" evidence="15">
    <location>
        <begin position="12"/>
        <end position="38"/>
    </location>
</feature>